<evidence type="ECO:0008006" key="4">
    <source>
        <dbReference type="Google" id="ProtNLM"/>
    </source>
</evidence>
<keyword evidence="1" id="KW-1133">Transmembrane helix</keyword>
<evidence type="ECO:0000256" key="1">
    <source>
        <dbReference type="SAM" id="Phobius"/>
    </source>
</evidence>
<sequence>MAVLLGALYGLPAAAATMTGASAVALGTFLMGRALLEGGVTTATGALMRLVVGVFAKWVLVLALGVLAIGVWKLPPLPLLAGLVAALAASAAVAMQRR</sequence>
<dbReference type="AlphaFoldDB" id="A0A091B1N1"/>
<reference evidence="2 3" key="1">
    <citation type="submission" date="2013-09" db="EMBL/GenBank/DDBJ databases">
        <title>Genome sequencing of Arenimonas metalli.</title>
        <authorList>
            <person name="Chen F."/>
            <person name="Wang G."/>
        </authorList>
    </citation>
    <scope>NUCLEOTIDE SEQUENCE [LARGE SCALE GENOMIC DNA]</scope>
    <source>
        <strain evidence="2 3">CF5-1</strain>
    </source>
</reference>
<dbReference type="STRING" id="1384056.N787_10710"/>
<keyword evidence="1" id="KW-0812">Transmembrane</keyword>
<organism evidence="2 3">
    <name type="scientific">Arenimonas metalli CF5-1</name>
    <dbReference type="NCBI Taxonomy" id="1384056"/>
    <lineage>
        <taxon>Bacteria</taxon>
        <taxon>Pseudomonadati</taxon>
        <taxon>Pseudomonadota</taxon>
        <taxon>Gammaproteobacteria</taxon>
        <taxon>Lysobacterales</taxon>
        <taxon>Lysobacteraceae</taxon>
        <taxon>Arenimonas</taxon>
    </lineage>
</organism>
<feature type="transmembrane region" description="Helical" evidence="1">
    <location>
        <begin position="77"/>
        <end position="95"/>
    </location>
</feature>
<keyword evidence="1" id="KW-0472">Membrane</keyword>
<feature type="transmembrane region" description="Helical" evidence="1">
    <location>
        <begin position="47"/>
        <end position="70"/>
    </location>
</feature>
<proteinExistence type="predicted"/>
<evidence type="ECO:0000313" key="2">
    <source>
        <dbReference type="EMBL" id="KFN46493.1"/>
    </source>
</evidence>
<gene>
    <name evidence="2" type="ORF">N787_10710</name>
</gene>
<evidence type="ECO:0000313" key="3">
    <source>
        <dbReference type="Proteomes" id="UP000029393"/>
    </source>
</evidence>
<dbReference type="Proteomes" id="UP000029393">
    <property type="component" value="Unassembled WGS sequence"/>
</dbReference>
<dbReference type="PATRIC" id="fig|1384056.3.peg.1362"/>
<protein>
    <recommendedName>
        <fullName evidence="4">ATP synthase I</fullName>
    </recommendedName>
</protein>
<keyword evidence="3" id="KW-1185">Reference proteome</keyword>
<accession>A0A091B1N1</accession>
<dbReference type="EMBL" id="AVCK01000016">
    <property type="protein sequence ID" value="KFN46493.1"/>
    <property type="molecule type" value="Genomic_DNA"/>
</dbReference>
<comment type="caution">
    <text evidence="2">The sequence shown here is derived from an EMBL/GenBank/DDBJ whole genome shotgun (WGS) entry which is preliminary data.</text>
</comment>
<name>A0A091B1N1_9GAMM</name>